<reference evidence="18" key="2">
    <citation type="submission" date="2023-05" db="EMBL/GenBank/DDBJ databases">
        <authorList>
            <consortium name="Lawrence Berkeley National Laboratory"/>
            <person name="Steindorff A."/>
            <person name="Hensen N."/>
            <person name="Bonometti L."/>
            <person name="Westerberg I."/>
            <person name="Brannstrom I.O."/>
            <person name="Guillou S."/>
            <person name="Cros-Aarteil S."/>
            <person name="Calhoun S."/>
            <person name="Haridas S."/>
            <person name="Kuo A."/>
            <person name="Mondo S."/>
            <person name="Pangilinan J."/>
            <person name="Riley R."/>
            <person name="Labutti K."/>
            <person name="Andreopoulos B."/>
            <person name="Lipzen A."/>
            <person name="Chen C."/>
            <person name="Yanf M."/>
            <person name="Daum C."/>
            <person name="Ng V."/>
            <person name="Clum A."/>
            <person name="Ohm R."/>
            <person name="Martin F."/>
            <person name="Silar P."/>
            <person name="Natvig D."/>
            <person name="Lalanne C."/>
            <person name="Gautier V."/>
            <person name="Ament-Velasquez S.L."/>
            <person name="Kruys A."/>
            <person name="Hutchinson M.I."/>
            <person name="Powell A.J."/>
            <person name="Barry K."/>
            <person name="Miller A.N."/>
            <person name="Grigoriev I.V."/>
            <person name="Debuchy R."/>
            <person name="Gladieux P."/>
            <person name="Thoren M.H."/>
            <person name="Johannesson H."/>
        </authorList>
    </citation>
    <scope>NUCLEOTIDE SEQUENCE</scope>
    <source>
        <strain evidence="18">CBS 508.74</strain>
    </source>
</reference>
<dbReference type="PROSITE" id="PS50003">
    <property type="entry name" value="PH_DOMAIN"/>
    <property type="match status" value="1"/>
</dbReference>
<organism evidence="18 19">
    <name type="scientific">Canariomyces notabilis</name>
    <dbReference type="NCBI Taxonomy" id="2074819"/>
    <lineage>
        <taxon>Eukaryota</taxon>
        <taxon>Fungi</taxon>
        <taxon>Dikarya</taxon>
        <taxon>Ascomycota</taxon>
        <taxon>Pezizomycotina</taxon>
        <taxon>Sordariomycetes</taxon>
        <taxon>Sordariomycetidae</taxon>
        <taxon>Sordariales</taxon>
        <taxon>Chaetomiaceae</taxon>
        <taxon>Canariomyces</taxon>
    </lineage>
</organism>
<feature type="compositionally biased region" description="Basic and acidic residues" evidence="16">
    <location>
        <begin position="791"/>
        <end position="801"/>
    </location>
</feature>
<dbReference type="SMART" id="SM00568">
    <property type="entry name" value="GRAM"/>
    <property type="match status" value="2"/>
</dbReference>
<evidence type="ECO:0000256" key="15">
    <source>
        <dbReference type="ARBA" id="ARBA00049453"/>
    </source>
</evidence>
<dbReference type="GO" id="GO:0015031">
    <property type="term" value="P:protein transport"/>
    <property type="evidence" value="ECO:0007669"/>
    <property type="project" value="UniProtKB-KW"/>
</dbReference>
<feature type="domain" description="PH" evidence="17">
    <location>
        <begin position="350"/>
        <end position="446"/>
    </location>
</feature>
<dbReference type="FunFam" id="3.40.50.2000:FF:000029">
    <property type="entry name" value="Sterol 3-beta-glucosyltransferase"/>
    <property type="match status" value="1"/>
</dbReference>
<dbReference type="GO" id="GO:0034045">
    <property type="term" value="C:phagophore assembly site membrane"/>
    <property type="evidence" value="ECO:0007669"/>
    <property type="project" value="UniProtKB-SubCell"/>
</dbReference>
<dbReference type="InterPro" id="IPR010610">
    <property type="entry name" value="EryCIII-like_C"/>
</dbReference>
<keyword evidence="10" id="KW-0653">Protein transport</keyword>
<dbReference type="PANTHER" id="PTHR48050:SF25">
    <property type="entry name" value="STEROL 3-BETA-GLUCOSYLTRANSFERASE"/>
    <property type="match status" value="1"/>
</dbReference>
<comment type="similarity">
    <text evidence="3">Belongs to the glycosyltransferase 28 family.</text>
</comment>
<evidence type="ECO:0000256" key="12">
    <source>
        <dbReference type="ARBA" id="ARBA00023136"/>
    </source>
</evidence>
<keyword evidence="11" id="KW-0072">Autophagy</keyword>
<sequence length="1537" mass="170035">MPLPQPIAPAGAAPSHQHLSSHPPETPTSQFHSVPLSPPTGGPGASHQDERAARRVSRKLQKRRRDGDHTPTMELPDRLKDNGDKADSEEEVLRPQGYHGGMFMNMNQSIFGLIAAAGSQADFADRFEGQSSDDEDDGESPMAKTIAGHRALKLDTGGQGFPLARTTVLEKQAGAGAKADNRHRRKISESRLLRSVPGFSRLTLRSSKSRSPKSPKVSSHEGGQSHETGEMGSASPPLSAVPPSIEITRSDTRTAPVMSRMLEARAELAMRPSFDLERLSGEKLAGPDADEGGPSDLARKLKEIFEFERAEEVIEEYPCWLLQNVLLQGYMYITARHIAFYAYLPKKANEVAKSGYLSKCGKRNPKYNRYWFRLKGDVLSYYRDPQDLYFPSGQIDLRYGISANITDKDKEGINFTVITHHRTYYFRADSSQSAKEWVKSLQRVIFRSHNDGDSVKISLPIENVIDIEETHMLDFAETCKIRVIDNDETYAIDEYFFSFFSYGKEAINVLKLLIEDSSSQAQGQSDHAEQSSGGPSSKRSSTSGNREQVAHTHSFRTAKISEGVKATLSPMSPDRNASPSPGISSDRPRSSFDGFRPFGRRSIDVAQSPGVRAESPTLGFSNRRRSLSRSRHAGQEMQESSDSYVQSLGDPSQASLSALIASGSSEEPSASQILRHSDVFHSPTIHRSTPRTQEALSATAARSGAPRSAKNASEQPSFAAQGTDSGAGETELGPTTPTLHSIAAMGGYPFRKANALMGYLDRQSRRMSNLLATESMGYVEKVSGMWKGGGKHYDEPTGLRTDEEDTEQDPEERANSEARFRAHFALPENEKLQATYFGHLIRVLPLYGKIYIGDRHFCFRSLLPGTRTKLILPLKDIENVDKEKGFRFGYAGLVVVIRGHEELFFEFGRAETRDGCTIAILRNLEATRYLRDSAVLGGAEDEDAQIAVAEHDALQRARNEEFHDHEVQLPNQASSSSDAPTILFDDPKASFVNFKPSQPMRITCLTIGSRGDVQPYIALCKKLLQEGHKPRIATHGEFKNWIESHGIEFALVGGDPGELMQLCIQNGTFTWAFLKEANSKMRGWLDELLRTAWNACQGSDLLIESPSAMAGIHIAEALGIPYFRAFTMPWTRTRAYPHAFIMPGQKMGGAYNYVTYVMFDNVFWKTTAHQVNRWRRTMLKLPNTNFEKMQTNKVPFLYNFSPYVVPPPLDYSDWIRVTGYWFLDEGGDRFQPPKELTEFIERARRDEKKLVYVGFGSIIVPDPAKMTQEVIDAVLKADVRCILSKGWSDRLPGRDRDVRVGDSDGEKKAEPQLPPEIYQIQSAPHDWLFKQIDAAAHHGGSGTTGASLRAGIPTIIRPFFGDQFFFGSRVEDLGVGICLKKWGATSFARALWEATHSERMIVKARVLGEQIRKENGVETAVQCIYRDLEYATNLIRSKTSKNQTRRAAVAAAGAAGATDGAVAGLDDEDEEESWTFVGGDAEVIDDLTPEAVMHRTVADLSSPRSPGSGRALGSRVLGGAVGEGPPPPAGTGLRLRM</sequence>
<evidence type="ECO:0000256" key="7">
    <source>
        <dbReference type="ARBA" id="ARBA00022490"/>
    </source>
</evidence>
<dbReference type="SUPFAM" id="SSF50729">
    <property type="entry name" value="PH domain-like"/>
    <property type="match status" value="1"/>
</dbReference>
<keyword evidence="6" id="KW-0813">Transport</keyword>
<dbReference type="Pfam" id="PF02893">
    <property type="entry name" value="GRAM"/>
    <property type="match status" value="2"/>
</dbReference>
<dbReference type="InterPro" id="IPR050426">
    <property type="entry name" value="Glycosyltransferase_28"/>
</dbReference>
<feature type="compositionally biased region" description="Low complexity" evidence="16">
    <location>
        <begin position="233"/>
        <end position="244"/>
    </location>
</feature>
<evidence type="ECO:0000256" key="2">
    <source>
        <dbReference type="ARBA" id="ARBA00004623"/>
    </source>
</evidence>
<keyword evidence="8" id="KW-0328">Glycosyltransferase</keyword>
<dbReference type="InterPro" id="IPR002213">
    <property type="entry name" value="UDP_glucos_trans"/>
</dbReference>
<evidence type="ECO:0000256" key="8">
    <source>
        <dbReference type="ARBA" id="ARBA00022676"/>
    </source>
</evidence>
<dbReference type="InterPro" id="IPR048065">
    <property type="entry name" value="ATG26_PH_GRAM2"/>
</dbReference>
<evidence type="ECO:0000259" key="17">
    <source>
        <dbReference type="PROSITE" id="PS50003"/>
    </source>
</evidence>
<proteinExistence type="inferred from homology"/>
<dbReference type="InterPro" id="IPR001849">
    <property type="entry name" value="PH_domain"/>
</dbReference>
<dbReference type="Pfam" id="PF03033">
    <property type="entry name" value="Glyco_transf_28"/>
    <property type="match status" value="1"/>
</dbReference>
<feature type="region of interest" description="Disordered" evidence="16">
    <location>
        <begin position="521"/>
        <end position="649"/>
    </location>
</feature>
<feature type="region of interest" description="Disordered" evidence="16">
    <location>
        <begin position="681"/>
        <end position="733"/>
    </location>
</feature>
<feature type="compositionally biased region" description="Basic residues" evidence="16">
    <location>
        <begin position="622"/>
        <end position="632"/>
    </location>
</feature>
<reference evidence="18" key="1">
    <citation type="journal article" date="2023" name="Mol. Phylogenet. Evol.">
        <title>Genome-scale phylogeny and comparative genomics of the fungal order Sordariales.</title>
        <authorList>
            <person name="Hensen N."/>
            <person name="Bonometti L."/>
            <person name="Westerberg I."/>
            <person name="Brannstrom I.O."/>
            <person name="Guillou S."/>
            <person name="Cros-Aarteil S."/>
            <person name="Calhoun S."/>
            <person name="Haridas S."/>
            <person name="Kuo A."/>
            <person name="Mondo S."/>
            <person name="Pangilinan J."/>
            <person name="Riley R."/>
            <person name="LaButti K."/>
            <person name="Andreopoulos B."/>
            <person name="Lipzen A."/>
            <person name="Chen C."/>
            <person name="Yan M."/>
            <person name="Daum C."/>
            <person name="Ng V."/>
            <person name="Clum A."/>
            <person name="Steindorff A."/>
            <person name="Ohm R.A."/>
            <person name="Martin F."/>
            <person name="Silar P."/>
            <person name="Natvig D.O."/>
            <person name="Lalanne C."/>
            <person name="Gautier V."/>
            <person name="Ament-Velasquez S.L."/>
            <person name="Kruys A."/>
            <person name="Hutchinson M.I."/>
            <person name="Powell A.J."/>
            <person name="Barry K."/>
            <person name="Miller A.N."/>
            <person name="Grigoriev I.V."/>
            <person name="Debuchy R."/>
            <person name="Gladieux P."/>
            <person name="Hiltunen Thoren M."/>
            <person name="Johannesson H."/>
        </authorList>
    </citation>
    <scope>NUCLEOTIDE SEQUENCE</scope>
    <source>
        <strain evidence="18">CBS 508.74</strain>
    </source>
</reference>
<dbReference type="FunFam" id="2.30.29.30:FF:000560">
    <property type="entry name" value="Sterol 3-beta-glucosyltransferase"/>
    <property type="match status" value="1"/>
</dbReference>
<dbReference type="InterPro" id="IPR048066">
    <property type="entry name" value="ATG26_PH_GRAM1"/>
</dbReference>
<evidence type="ECO:0000256" key="9">
    <source>
        <dbReference type="ARBA" id="ARBA00022679"/>
    </source>
</evidence>
<keyword evidence="9" id="KW-0808">Transferase</keyword>
<evidence type="ECO:0000256" key="4">
    <source>
        <dbReference type="ARBA" id="ARBA00012650"/>
    </source>
</evidence>
<comment type="subcellular location">
    <subcellularLocation>
        <location evidence="1">Cytoplasm</location>
    </subcellularLocation>
    <subcellularLocation>
        <location evidence="2">Preautophagosomal structure membrane</location>
        <topology evidence="2">Peripheral membrane protein</topology>
    </subcellularLocation>
</comment>
<evidence type="ECO:0000256" key="14">
    <source>
        <dbReference type="ARBA" id="ARBA00047886"/>
    </source>
</evidence>
<feature type="compositionally biased region" description="Low complexity" evidence="16">
    <location>
        <begin position="531"/>
        <end position="544"/>
    </location>
</feature>
<dbReference type="CDD" id="cd13215">
    <property type="entry name" value="PH-GRAM1_AGT26"/>
    <property type="match status" value="1"/>
</dbReference>
<feature type="region of interest" description="Disordered" evidence="16">
    <location>
        <begin position="1"/>
        <end position="91"/>
    </location>
</feature>
<dbReference type="SUPFAM" id="SSF53756">
    <property type="entry name" value="UDP-Glycosyltransferase/glycogen phosphorylase"/>
    <property type="match status" value="1"/>
</dbReference>
<keyword evidence="12" id="KW-0472">Membrane</keyword>
<evidence type="ECO:0000256" key="16">
    <source>
        <dbReference type="SAM" id="MobiDB-lite"/>
    </source>
</evidence>
<dbReference type="SMART" id="SM00233">
    <property type="entry name" value="PH"/>
    <property type="match status" value="1"/>
</dbReference>
<dbReference type="Gene3D" id="3.40.50.2000">
    <property type="entry name" value="Glycogen Phosphorylase B"/>
    <property type="match status" value="2"/>
</dbReference>
<dbReference type="InterPro" id="IPR004276">
    <property type="entry name" value="GlycoTrans_28_N"/>
</dbReference>
<dbReference type="CDD" id="cd03784">
    <property type="entry name" value="GT1_Gtf-like"/>
    <property type="match status" value="1"/>
</dbReference>
<evidence type="ECO:0000256" key="1">
    <source>
        <dbReference type="ARBA" id="ARBA00004496"/>
    </source>
</evidence>
<feature type="compositionally biased region" description="Polar residues" evidence="16">
    <location>
        <begin position="710"/>
        <end position="724"/>
    </location>
</feature>
<dbReference type="EMBL" id="MU853378">
    <property type="protein sequence ID" value="KAK4107240.1"/>
    <property type="molecule type" value="Genomic_DNA"/>
</dbReference>
<keyword evidence="19" id="KW-1185">Reference proteome</keyword>
<dbReference type="InterPro" id="IPR004182">
    <property type="entry name" value="GRAM"/>
</dbReference>
<dbReference type="GO" id="GO:0005975">
    <property type="term" value="P:carbohydrate metabolic process"/>
    <property type="evidence" value="ECO:0007669"/>
    <property type="project" value="InterPro"/>
</dbReference>
<comment type="caution">
    <text evidence="18">The sequence shown here is derived from an EMBL/GenBank/DDBJ whole genome shotgun (WGS) entry which is preliminary data.</text>
</comment>
<feature type="compositionally biased region" description="Polar residues" evidence="16">
    <location>
        <begin position="637"/>
        <end position="649"/>
    </location>
</feature>
<feature type="region of interest" description="Disordered" evidence="16">
    <location>
        <begin position="790"/>
        <end position="813"/>
    </location>
</feature>
<accession>A0AAN6QFH6</accession>
<evidence type="ECO:0000256" key="11">
    <source>
        <dbReference type="ARBA" id="ARBA00023006"/>
    </source>
</evidence>
<evidence type="ECO:0000256" key="6">
    <source>
        <dbReference type="ARBA" id="ARBA00022448"/>
    </source>
</evidence>
<evidence type="ECO:0000313" key="18">
    <source>
        <dbReference type="EMBL" id="KAK4107240.1"/>
    </source>
</evidence>
<dbReference type="Proteomes" id="UP001302812">
    <property type="component" value="Unassembled WGS sequence"/>
</dbReference>
<evidence type="ECO:0000256" key="13">
    <source>
        <dbReference type="ARBA" id="ARBA00029843"/>
    </source>
</evidence>
<dbReference type="FunFam" id="2.30.29.30:FF:000303">
    <property type="entry name" value="Sterol 3-beta-glucosyltransferase"/>
    <property type="match status" value="1"/>
</dbReference>
<comment type="catalytic activity">
    <reaction evidence="14">
        <text>ergosterol + UDP-alpha-D-glucose = ergosteryl 3-beta-D-glucoside + UDP + H(+)</text>
        <dbReference type="Rhea" id="RHEA:61836"/>
        <dbReference type="ChEBI" id="CHEBI:15378"/>
        <dbReference type="ChEBI" id="CHEBI:16933"/>
        <dbReference type="ChEBI" id="CHEBI:52973"/>
        <dbReference type="ChEBI" id="CHEBI:58223"/>
        <dbReference type="ChEBI" id="CHEBI:58885"/>
    </reaction>
    <physiologicalReaction direction="left-to-right" evidence="14">
        <dbReference type="Rhea" id="RHEA:61837"/>
    </physiologicalReaction>
</comment>
<dbReference type="GO" id="GO:0016906">
    <property type="term" value="F:sterol 3-beta-glucosyltransferase activity"/>
    <property type="evidence" value="ECO:0007669"/>
    <property type="project" value="UniProtKB-EC"/>
</dbReference>
<name>A0AAN6QFH6_9PEZI</name>
<dbReference type="EC" id="2.4.1.173" evidence="4"/>
<evidence type="ECO:0000256" key="5">
    <source>
        <dbReference type="ARBA" id="ARBA00017894"/>
    </source>
</evidence>
<dbReference type="Pfam" id="PF06722">
    <property type="entry name" value="EryCIII-like_C"/>
    <property type="match status" value="1"/>
</dbReference>
<feature type="region of interest" description="Disordered" evidence="16">
    <location>
        <begin position="1498"/>
        <end position="1537"/>
    </location>
</feature>
<feature type="compositionally biased region" description="Basic residues" evidence="16">
    <location>
        <begin position="54"/>
        <end position="64"/>
    </location>
</feature>
<dbReference type="Gene3D" id="2.30.29.30">
    <property type="entry name" value="Pleckstrin-homology domain (PH domain)/Phosphotyrosine-binding domain (PTB)"/>
    <property type="match status" value="3"/>
</dbReference>
<dbReference type="GO" id="GO:0016125">
    <property type="term" value="P:sterol metabolic process"/>
    <property type="evidence" value="ECO:0007669"/>
    <property type="project" value="TreeGrafter"/>
</dbReference>
<feature type="compositionally biased region" description="Basic and acidic residues" evidence="16">
    <location>
        <begin position="65"/>
        <end position="86"/>
    </location>
</feature>
<dbReference type="Pfam" id="PF00169">
    <property type="entry name" value="PH"/>
    <property type="match status" value="1"/>
</dbReference>
<evidence type="ECO:0000256" key="10">
    <source>
        <dbReference type="ARBA" id="ARBA00022927"/>
    </source>
</evidence>
<keyword evidence="7" id="KW-0963">Cytoplasm</keyword>
<dbReference type="CDD" id="cd13216">
    <property type="entry name" value="PH-GRAM2_AGT26"/>
    <property type="match status" value="1"/>
</dbReference>
<comment type="catalytic activity">
    <reaction evidence="15">
        <text>a sterol + UDP-alpha-D-glucose = a sterol 3-beta-D-glucoside + UDP + H(+)</text>
        <dbReference type="Rhea" id="RHEA:22724"/>
        <dbReference type="ChEBI" id="CHEBI:15378"/>
        <dbReference type="ChEBI" id="CHEBI:15889"/>
        <dbReference type="ChEBI" id="CHEBI:37424"/>
        <dbReference type="ChEBI" id="CHEBI:58223"/>
        <dbReference type="ChEBI" id="CHEBI:58885"/>
        <dbReference type="EC" id="2.4.1.173"/>
    </reaction>
    <physiologicalReaction direction="left-to-right" evidence="15">
        <dbReference type="Rhea" id="RHEA:22725"/>
    </physiologicalReaction>
</comment>
<dbReference type="RefSeq" id="XP_064664810.1">
    <property type="nucleotide sequence ID" value="XM_064818295.1"/>
</dbReference>
<dbReference type="FunFam" id="3.40.50.2000:FF:000009">
    <property type="entry name" value="Sterol 3-beta-glucosyltransferase UGT80A2"/>
    <property type="match status" value="1"/>
</dbReference>
<gene>
    <name evidence="18" type="ORF">N656DRAFT_802871</name>
</gene>
<evidence type="ECO:0000313" key="19">
    <source>
        <dbReference type="Proteomes" id="UP001302812"/>
    </source>
</evidence>
<feature type="compositionally biased region" description="Polar residues" evidence="16">
    <location>
        <begin position="685"/>
        <end position="696"/>
    </location>
</feature>
<dbReference type="GO" id="GO:0006914">
    <property type="term" value="P:autophagy"/>
    <property type="evidence" value="ECO:0007669"/>
    <property type="project" value="UniProtKB-KW"/>
</dbReference>
<protein>
    <recommendedName>
        <fullName evidence="5">Sterol 3-beta-glucosyltransferase</fullName>
        <ecNumber evidence="4">2.4.1.173</ecNumber>
    </recommendedName>
    <alternativeName>
        <fullName evidence="13">Autophagy-related protein 26</fullName>
    </alternativeName>
</protein>
<dbReference type="InterPro" id="IPR011993">
    <property type="entry name" value="PH-like_dom_sf"/>
</dbReference>
<dbReference type="PANTHER" id="PTHR48050">
    <property type="entry name" value="STEROL 3-BETA-GLUCOSYLTRANSFERASE"/>
    <property type="match status" value="1"/>
</dbReference>
<dbReference type="GeneID" id="89942420"/>
<feature type="region of interest" description="Disordered" evidence="16">
    <location>
        <begin position="172"/>
        <end position="251"/>
    </location>
</feature>
<evidence type="ECO:0000256" key="3">
    <source>
        <dbReference type="ARBA" id="ARBA00006962"/>
    </source>
</evidence>